<dbReference type="InterPro" id="IPR052279">
    <property type="entry name" value="EngB_GTPase"/>
</dbReference>
<accession>A0AAX6MW58</accession>
<dbReference type="PANTHER" id="PTHR46498">
    <property type="entry name" value="GTP-BINDING PROTEIN 8"/>
    <property type="match status" value="1"/>
</dbReference>
<evidence type="ECO:0000256" key="2">
    <source>
        <dbReference type="ARBA" id="ARBA00022741"/>
    </source>
</evidence>
<keyword evidence="3" id="KW-0460">Magnesium</keyword>
<keyword evidence="2" id="KW-0547">Nucleotide-binding</keyword>
<dbReference type="PROSITE" id="PS51706">
    <property type="entry name" value="G_ENGB"/>
    <property type="match status" value="1"/>
</dbReference>
<proteinExistence type="predicted"/>
<feature type="compositionally biased region" description="Basic and acidic residues" evidence="5">
    <location>
        <begin position="459"/>
        <end position="471"/>
    </location>
</feature>
<dbReference type="AlphaFoldDB" id="A0AAX6MW58"/>
<dbReference type="GO" id="GO:0005739">
    <property type="term" value="C:mitochondrion"/>
    <property type="evidence" value="ECO:0007669"/>
    <property type="project" value="TreeGrafter"/>
</dbReference>
<dbReference type="GO" id="GO:0005525">
    <property type="term" value="F:GTP binding"/>
    <property type="evidence" value="ECO:0007669"/>
    <property type="project" value="UniProtKB-KW"/>
</dbReference>
<dbReference type="EMBL" id="JBANMG010000002">
    <property type="protein sequence ID" value="KAK6956637.1"/>
    <property type="molecule type" value="Genomic_DNA"/>
</dbReference>
<dbReference type="CDD" id="cd01876">
    <property type="entry name" value="YihA_EngB"/>
    <property type="match status" value="1"/>
</dbReference>
<dbReference type="Pfam" id="PF01926">
    <property type="entry name" value="MMR_HSR1"/>
    <property type="match status" value="1"/>
</dbReference>
<dbReference type="InterPro" id="IPR006073">
    <property type="entry name" value="GTP-bd"/>
</dbReference>
<evidence type="ECO:0000259" key="6">
    <source>
        <dbReference type="PROSITE" id="PS51706"/>
    </source>
</evidence>
<feature type="region of interest" description="Disordered" evidence="5">
    <location>
        <begin position="498"/>
        <end position="583"/>
    </location>
</feature>
<evidence type="ECO:0000256" key="5">
    <source>
        <dbReference type="SAM" id="MobiDB-lite"/>
    </source>
</evidence>
<evidence type="ECO:0000256" key="4">
    <source>
        <dbReference type="ARBA" id="ARBA00023134"/>
    </source>
</evidence>
<evidence type="ECO:0000313" key="7">
    <source>
        <dbReference type="EMBL" id="KAK6956637.1"/>
    </source>
</evidence>
<dbReference type="Proteomes" id="UP001369815">
    <property type="component" value="Unassembled WGS sequence"/>
</dbReference>
<feature type="compositionally biased region" description="Basic residues" evidence="5">
    <location>
        <begin position="448"/>
        <end position="458"/>
    </location>
</feature>
<keyword evidence="1" id="KW-0479">Metal-binding</keyword>
<dbReference type="InterPro" id="IPR030393">
    <property type="entry name" value="G_ENGB_dom"/>
</dbReference>
<dbReference type="PANTHER" id="PTHR46498:SF1">
    <property type="entry name" value="GTP-BINDING PROTEIN 8"/>
    <property type="match status" value="1"/>
</dbReference>
<evidence type="ECO:0000313" key="8">
    <source>
        <dbReference type="Proteomes" id="UP001369815"/>
    </source>
</evidence>
<protein>
    <recommendedName>
        <fullName evidence="6">EngB-type G domain-containing protein</fullName>
    </recommendedName>
</protein>
<gene>
    <name evidence="7" type="ORF">Daesc_001916</name>
</gene>
<feature type="region of interest" description="Disordered" evidence="5">
    <location>
        <begin position="448"/>
        <end position="471"/>
    </location>
</feature>
<comment type="caution">
    <text evidence="7">The sequence shown here is derived from an EMBL/GenBank/DDBJ whole genome shotgun (WGS) entry which is preliminary data.</text>
</comment>
<keyword evidence="8" id="KW-1185">Reference proteome</keyword>
<name>A0AAX6MW58_9PEZI</name>
<dbReference type="GO" id="GO:0046872">
    <property type="term" value="F:metal ion binding"/>
    <property type="evidence" value="ECO:0007669"/>
    <property type="project" value="UniProtKB-KW"/>
</dbReference>
<feature type="compositionally biased region" description="Basic and acidic residues" evidence="5">
    <location>
        <begin position="498"/>
        <end position="517"/>
    </location>
</feature>
<dbReference type="SUPFAM" id="SSF52540">
    <property type="entry name" value="P-loop containing nucleoside triphosphate hydrolases"/>
    <property type="match status" value="1"/>
</dbReference>
<feature type="domain" description="EngB-type G" evidence="6">
    <location>
        <begin position="116"/>
        <end position="305"/>
    </location>
</feature>
<dbReference type="Gene3D" id="3.40.50.300">
    <property type="entry name" value="P-loop containing nucleotide triphosphate hydrolases"/>
    <property type="match status" value="1"/>
</dbReference>
<evidence type="ECO:0000256" key="1">
    <source>
        <dbReference type="ARBA" id="ARBA00022723"/>
    </source>
</evidence>
<sequence>MSFSTQLNAILAMPPSMRFAMIGAPRRIRPSQLSLPSKVYRSTIAWNHDEAAAFHIPDFRQGPITNVSFEALCKTSHMRSTPDETIDSGLSTLFTKNPATFKYGETDFYKLRKNTLLPEVCVLGRSNVGKSSFVNALAGRNQRSQNPLARISKHAGKTREMNTYGFGPAPLQKDIAAWTAELKGQEDIPTHTFYLVDMPGYGHASLQDWGRNITLYLTKRVGVKGAIILIDAEVGPKETDLQCLQLLSSANMRTCIVLTKADKVKGGLPALHDLCAELRDNVLEIENSQDYKWNLERDVFVTALGARDPTIVQSTLSPARYAVARLAGLVETNQPEPEKNKKWSGKIVSFEELQYAPRDPPSKQAGISTFTQMERATVGIRPGVLSSLHSRVITQPQVRNFHGSSRSMKIHGQSSKNTKMYEEEMDHILDEFIKDMKATTTTSHYVRNMRRKNNRRLPRAPENRNLLDTKENKISKALRKRFPEDVIRTLAVREKRLLMPDAQESKSERRGKNKRAEEEEEWPSTSPIQKRDDNTLLTADAFKALVTTPEQTNTGKAKGNKKSSQNKSSQKKSKGTANQEPADEFEAKFAKAFSKVL</sequence>
<evidence type="ECO:0000256" key="3">
    <source>
        <dbReference type="ARBA" id="ARBA00022842"/>
    </source>
</evidence>
<keyword evidence="4" id="KW-0342">GTP-binding</keyword>
<organism evidence="7 8">
    <name type="scientific">Daldinia eschscholtzii</name>
    <dbReference type="NCBI Taxonomy" id="292717"/>
    <lineage>
        <taxon>Eukaryota</taxon>
        <taxon>Fungi</taxon>
        <taxon>Dikarya</taxon>
        <taxon>Ascomycota</taxon>
        <taxon>Pezizomycotina</taxon>
        <taxon>Sordariomycetes</taxon>
        <taxon>Xylariomycetidae</taxon>
        <taxon>Xylariales</taxon>
        <taxon>Hypoxylaceae</taxon>
        <taxon>Daldinia</taxon>
    </lineage>
</organism>
<dbReference type="InterPro" id="IPR027417">
    <property type="entry name" value="P-loop_NTPase"/>
</dbReference>
<reference evidence="7 8" key="1">
    <citation type="journal article" date="2024" name="Front Chem Biol">
        <title>Unveiling the potential of Daldinia eschscholtzii MFLUCC 19-0629 through bioactivity and bioinformatics studies for enhanced sustainable agriculture production.</title>
        <authorList>
            <person name="Brooks S."/>
            <person name="Weaver J.A."/>
            <person name="Klomchit A."/>
            <person name="Alharthi S.A."/>
            <person name="Onlamun T."/>
            <person name="Nurani R."/>
            <person name="Vong T.K."/>
            <person name="Alberti F."/>
            <person name="Greco C."/>
        </authorList>
    </citation>
    <scope>NUCLEOTIDE SEQUENCE [LARGE SCALE GENOMIC DNA]</scope>
    <source>
        <strain evidence="7">MFLUCC 19-0629</strain>
    </source>
</reference>